<dbReference type="Proteomes" id="UP001210925">
    <property type="component" value="Unassembled WGS sequence"/>
</dbReference>
<gene>
    <name evidence="3" type="primary">ECT2</name>
    <name evidence="3" type="ORF">HK103_005872</name>
</gene>
<proteinExistence type="predicted"/>
<evidence type="ECO:0000256" key="1">
    <source>
        <dbReference type="SAM" id="MobiDB-lite"/>
    </source>
</evidence>
<dbReference type="InterPro" id="IPR000219">
    <property type="entry name" value="DH_dom"/>
</dbReference>
<dbReference type="EMBL" id="JADGKB010000059">
    <property type="protein sequence ID" value="KAJ3255859.1"/>
    <property type="molecule type" value="Genomic_DNA"/>
</dbReference>
<name>A0AAD5UEC8_9FUNG</name>
<dbReference type="CDD" id="cd00160">
    <property type="entry name" value="RhoGEF"/>
    <property type="match status" value="1"/>
</dbReference>
<dbReference type="InterPro" id="IPR051092">
    <property type="entry name" value="FYVE_RhoGEF_PH"/>
</dbReference>
<dbReference type="AlphaFoldDB" id="A0AAD5UEC8"/>
<organism evidence="3 4">
    <name type="scientific">Boothiomyces macroporosus</name>
    <dbReference type="NCBI Taxonomy" id="261099"/>
    <lineage>
        <taxon>Eukaryota</taxon>
        <taxon>Fungi</taxon>
        <taxon>Fungi incertae sedis</taxon>
        <taxon>Chytridiomycota</taxon>
        <taxon>Chytridiomycota incertae sedis</taxon>
        <taxon>Chytridiomycetes</taxon>
        <taxon>Rhizophydiales</taxon>
        <taxon>Terramycetaceae</taxon>
        <taxon>Boothiomyces</taxon>
    </lineage>
</organism>
<dbReference type="Pfam" id="PF00621">
    <property type="entry name" value="RhoGEF"/>
    <property type="match status" value="1"/>
</dbReference>
<dbReference type="PANTHER" id="PTHR12673:SF159">
    <property type="entry name" value="LD03170P"/>
    <property type="match status" value="1"/>
</dbReference>
<dbReference type="PROSITE" id="PS50010">
    <property type="entry name" value="DH_2"/>
    <property type="match status" value="1"/>
</dbReference>
<dbReference type="SUPFAM" id="SSF48065">
    <property type="entry name" value="DBL homology domain (DH-domain)"/>
    <property type="match status" value="1"/>
</dbReference>
<feature type="region of interest" description="Disordered" evidence="1">
    <location>
        <begin position="419"/>
        <end position="439"/>
    </location>
</feature>
<accession>A0AAD5UEC8</accession>
<evidence type="ECO:0000259" key="2">
    <source>
        <dbReference type="PROSITE" id="PS50010"/>
    </source>
</evidence>
<comment type="caution">
    <text evidence="3">The sequence shown here is derived from an EMBL/GenBank/DDBJ whole genome shotgun (WGS) entry which is preliminary data.</text>
</comment>
<dbReference type="PANTHER" id="PTHR12673">
    <property type="entry name" value="FACIOGENITAL DYSPLASIA PROTEIN"/>
    <property type="match status" value="1"/>
</dbReference>
<dbReference type="GO" id="GO:0005737">
    <property type="term" value="C:cytoplasm"/>
    <property type="evidence" value="ECO:0007669"/>
    <property type="project" value="TreeGrafter"/>
</dbReference>
<dbReference type="Gene3D" id="1.20.900.10">
    <property type="entry name" value="Dbl homology (DH) domain"/>
    <property type="match status" value="1"/>
</dbReference>
<feature type="domain" description="DH" evidence="2">
    <location>
        <begin position="127"/>
        <end position="313"/>
    </location>
</feature>
<reference evidence="3" key="1">
    <citation type="submission" date="2020-05" db="EMBL/GenBank/DDBJ databases">
        <title>Phylogenomic resolution of chytrid fungi.</title>
        <authorList>
            <person name="Stajich J.E."/>
            <person name="Amses K."/>
            <person name="Simmons R."/>
            <person name="Seto K."/>
            <person name="Myers J."/>
            <person name="Bonds A."/>
            <person name="Quandt C.A."/>
            <person name="Barry K."/>
            <person name="Liu P."/>
            <person name="Grigoriev I."/>
            <person name="Longcore J.E."/>
            <person name="James T.Y."/>
        </authorList>
    </citation>
    <scope>NUCLEOTIDE SEQUENCE</scope>
    <source>
        <strain evidence="3">PLAUS21</strain>
    </source>
</reference>
<protein>
    <submittedName>
        <fullName evidence="3">Protein T2</fullName>
    </submittedName>
</protein>
<dbReference type="SMART" id="SM00325">
    <property type="entry name" value="RhoGEF"/>
    <property type="match status" value="1"/>
</dbReference>
<evidence type="ECO:0000313" key="3">
    <source>
        <dbReference type="EMBL" id="KAJ3255859.1"/>
    </source>
</evidence>
<dbReference type="InterPro" id="IPR035899">
    <property type="entry name" value="DBL_dom_sf"/>
</dbReference>
<sequence length="484" mass="54874">MNSERESPLQNNAQHKILEWKVVNEYLGPFVMGGVHEPWDLEKLEMYNEIQFGEVPPLARATEMYGPLVDVELEGTFMPLLMDSIAGALPPDAWDHYSGPIEASQQNDSVDGRTLAESAKDLMVVEKRGAIVWDMYETEKNYTAQLGVLENYYRKKLVQRGYISEHTANMIFFGIPELLQFHLSFSNELEEVVNSWSTTETLIGSLFIKHVQELEKLYSRFIDNYSASQRAIKGLEKDNNEYNQFILEASKSKVDTNRQSLKDSLVFPVQRTTRYHLYLKELVAKTPKDHPDMSNLETAFESVLGLANSVNDKKRKEEEATGLFEAFEQTKNCPPPLISHKRRLILNSDAVCAVSKRNIRLTLCSDLLMIALAEKKTVLNAFARSSGADYTFKFIRWLDVLETDITDLHDTVPNTIRITLSSPPVGSNRPTNTTSPSDISQSAKELASNSFTVQFTGYDASKSRMLFIKAMETVTKSCREEAFS</sequence>
<dbReference type="GO" id="GO:0005085">
    <property type="term" value="F:guanyl-nucleotide exchange factor activity"/>
    <property type="evidence" value="ECO:0007669"/>
    <property type="project" value="InterPro"/>
</dbReference>
<keyword evidence="4" id="KW-1185">Reference proteome</keyword>
<evidence type="ECO:0000313" key="4">
    <source>
        <dbReference type="Proteomes" id="UP001210925"/>
    </source>
</evidence>